<evidence type="ECO:0000259" key="2">
    <source>
        <dbReference type="SMART" id="SM00233"/>
    </source>
</evidence>
<name>A0AAW0DXK5_9AGAR</name>
<dbReference type="AlphaFoldDB" id="A0AAW0DXK5"/>
<feature type="domain" description="PH" evidence="2">
    <location>
        <begin position="659"/>
        <end position="840"/>
    </location>
</feature>
<feature type="compositionally biased region" description="Basic residues" evidence="1">
    <location>
        <begin position="315"/>
        <end position="324"/>
    </location>
</feature>
<dbReference type="Pfam" id="PF15404">
    <property type="entry name" value="PH_4"/>
    <property type="match status" value="1"/>
</dbReference>
<dbReference type="GO" id="GO:1902657">
    <property type="term" value="P:protein localization to prospore membrane"/>
    <property type="evidence" value="ECO:0007669"/>
    <property type="project" value="InterPro"/>
</dbReference>
<proteinExistence type="predicted"/>
<dbReference type="SMART" id="SM00233">
    <property type="entry name" value="PH"/>
    <property type="match status" value="2"/>
</dbReference>
<dbReference type="Pfam" id="PF23207">
    <property type="entry name" value="PH_SPO71"/>
    <property type="match status" value="1"/>
</dbReference>
<feature type="compositionally biased region" description="Low complexity" evidence="1">
    <location>
        <begin position="218"/>
        <end position="233"/>
    </location>
</feature>
<dbReference type="PANTHER" id="PTHR28076">
    <property type="entry name" value="SPORULATION-SPECIFIC PROTEIN 71"/>
    <property type="match status" value="1"/>
</dbReference>
<dbReference type="InterPro" id="IPR001849">
    <property type="entry name" value="PH_domain"/>
</dbReference>
<keyword evidence="4" id="KW-1185">Reference proteome</keyword>
<feature type="compositionally biased region" description="Polar residues" evidence="1">
    <location>
        <begin position="198"/>
        <end position="217"/>
    </location>
</feature>
<evidence type="ECO:0000256" key="1">
    <source>
        <dbReference type="SAM" id="MobiDB-lite"/>
    </source>
</evidence>
<dbReference type="Proteomes" id="UP001383192">
    <property type="component" value="Unassembled WGS sequence"/>
</dbReference>
<dbReference type="InterPro" id="IPR039486">
    <property type="entry name" value="Mug56/Spo71_PH"/>
</dbReference>
<feature type="compositionally biased region" description="Polar residues" evidence="1">
    <location>
        <begin position="361"/>
        <end position="370"/>
    </location>
</feature>
<organism evidence="3 4">
    <name type="scientific">Paramarasmius palmivorus</name>
    <dbReference type="NCBI Taxonomy" id="297713"/>
    <lineage>
        <taxon>Eukaryota</taxon>
        <taxon>Fungi</taxon>
        <taxon>Dikarya</taxon>
        <taxon>Basidiomycota</taxon>
        <taxon>Agaricomycotina</taxon>
        <taxon>Agaricomycetes</taxon>
        <taxon>Agaricomycetidae</taxon>
        <taxon>Agaricales</taxon>
        <taxon>Marasmiineae</taxon>
        <taxon>Marasmiaceae</taxon>
        <taxon>Paramarasmius</taxon>
    </lineage>
</organism>
<evidence type="ECO:0000313" key="3">
    <source>
        <dbReference type="EMBL" id="KAK7056716.1"/>
    </source>
</evidence>
<feature type="region of interest" description="Disordered" evidence="1">
    <location>
        <begin position="1"/>
        <end position="79"/>
    </location>
</feature>
<reference evidence="3 4" key="1">
    <citation type="submission" date="2024-01" db="EMBL/GenBank/DDBJ databases">
        <title>A draft genome for a cacao thread blight-causing isolate of Paramarasmius palmivorus.</title>
        <authorList>
            <person name="Baruah I.K."/>
            <person name="Bukari Y."/>
            <person name="Amoako-Attah I."/>
            <person name="Meinhardt L.W."/>
            <person name="Bailey B.A."/>
            <person name="Cohen S.P."/>
        </authorList>
    </citation>
    <scope>NUCLEOTIDE SEQUENCE [LARGE SCALE GENOMIC DNA]</scope>
    <source>
        <strain evidence="3 4">GH-12</strain>
    </source>
</reference>
<feature type="domain" description="PH" evidence="2">
    <location>
        <begin position="904"/>
        <end position="1059"/>
    </location>
</feature>
<feature type="compositionally biased region" description="Low complexity" evidence="1">
    <location>
        <begin position="13"/>
        <end position="22"/>
    </location>
</feature>
<dbReference type="EMBL" id="JAYKXP010000006">
    <property type="protein sequence ID" value="KAK7056716.1"/>
    <property type="molecule type" value="Genomic_DNA"/>
</dbReference>
<accession>A0AAW0DXK5</accession>
<protein>
    <recommendedName>
        <fullName evidence="2">PH domain-containing protein</fullName>
    </recommendedName>
</protein>
<gene>
    <name evidence="3" type="ORF">VNI00_002433</name>
</gene>
<evidence type="ECO:0000313" key="4">
    <source>
        <dbReference type="Proteomes" id="UP001383192"/>
    </source>
</evidence>
<dbReference type="InterPro" id="IPR057379">
    <property type="entry name" value="PH_SPO71"/>
</dbReference>
<feature type="compositionally biased region" description="Polar residues" evidence="1">
    <location>
        <begin position="260"/>
        <end position="271"/>
    </location>
</feature>
<comment type="caution">
    <text evidence="3">The sequence shown here is derived from an EMBL/GenBank/DDBJ whole genome shotgun (WGS) entry which is preliminary data.</text>
</comment>
<feature type="compositionally biased region" description="Polar residues" evidence="1">
    <location>
        <begin position="1"/>
        <end position="12"/>
    </location>
</feature>
<dbReference type="InterPro" id="IPR040345">
    <property type="entry name" value="Mug56/Spo71"/>
</dbReference>
<feature type="compositionally biased region" description="Basic residues" evidence="1">
    <location>
        <begin position="58"/>
        <end position="69"/>
    </location>
</feature>
<feature type="region of interest" description="Disordered" evidence="1">
    <location>
        <begin position="198"/>
        <end position="373"/>
    </location>
</feature>
<feature type="compositionally biased region" description="Basic and acidic residues" evidence="1">
    <location>
        <begin position="346"/>
        <end position="357"/>
    </location>
</feature>
<dbReference type="PANTHER" id="PTHR28076:SF1">
    <property type="entry name" value="PROSPORE MEMBRANE ADAPTER PROTEIN SPO71"/>
    <property type="match status" value="1"/>
</dbReference>
<sequence length="1079" mass="122879">MPQATSSIQPIKSSTSLVASSSDLKLEAQHHDHHASRRFFIGPMPERAVPDPDALLSSKKKKRKHRILHHSSDDEDGEEHVEHIIRESAFSYFLSHGGREEDWGENEEESTREEMARLWRESPWGVYLRNRKKEPKRATNRWVGSSFEIGEIAGFNIIQEADAITSMISSRTSAHSGSNINLATSTQYLPLDGAVEQITSPSTRPTMPATKSSGQDTFVTARSKFSSSSSVPRSKARPTTPPRVTTPTPDGSPISGVGTLPTTDQPGSSTAALLPSSFPRVDSSMSHARSEAPRRPIIKLPSFSAKSDSAPVTKKPNKGKGKKSVHYDDLSPVTISPTSEAVPPREVLEREGEEVRETSAGAMNTPTTPNGDAEVRWGTVELRDRMLVRIASSDLTAVPSCFDEQIHRHTRDLKFEGWGEFMVVWRGDRVELYENYTIPGEEWIRGHKNLSYVIPLKSGRTKLSIYSFVDLTFSITCPPVSRRYNPAKRKWKLSNAKQGTMVYIFKLKSRSRAFDWAWQLWCRIQPSKLPPYVTVRNPRLDSKVNIELPTDPEWRYAIFSKDNVANLCIESLSHLRDFQYLIERHKAEGRVFQLAWRRDTHLDWVWLDEDVDGKRRDWAVLCGLLLKESSVPAHLELRLCQHFPSFIRLKDSTRLSEPLPIEGYVDRIKPNSQAKQPLYLAVHDGNLFVLHPSHANPPIPLGALPQQRSLMGLYIQNLKKSEAQRGVKQVMFADGVADLRSILLVRRAIHPVMHHRHDVKEQPEEENWVNTWAEGDTTPEDYADAGGEEALNQSTDKQGLRMRRSFELLFKDGHVVRFEAYSCEFAIDWVHRLRELIHYWKLKHRYDAKDEMDLAQALRPRVTPKRYAQQGRIIYPEPPPDLSAPLPALGSLYNWCVIDGCRPILRGGKLFSRRGFHGQYQLVQMFLVPEFLVQFHIKPNSQLHLVEPKKIYLTDAYVCSGYFAAQRLPRGQYDANAECVARRYEDGLEADDPEEDKLFVIWYKSRPKNKETDLSSEGVAGAPAMPALDAKRKVAVFRTRSKLERDAWCWALNCAIEKIVRERKERETKMRETGGLMQL</sequence>